<reference evidence="12" key="1">
    <citation type="submission" date="2016-04" db="EMBL/GenBank/DDBJ databases">
        <authorList>
            <person name="Evans L.H."/>
            <person name="Alamgir A."/>
            <person name="Owens N."/>
            <person name="Weber N.D."/>
            <person name="Virtaneva K."/>
            <person name="Barbian K."/>
            <person name="Babar A."/>
            <person name="Rosenke K."/>
        </authorList>
    </citation>
    <scope>NUCLEOTIDE SEQUENCE [LARGE SCALE GENOMIC DNA]</scope>
    <source>
        <strain evidence="12">CBS 101.48</strain>
    </source>
</reference>
<feature type="compositionally biased region" description="Polar residues" evidence="10">
    <location>
        <begin position="184"/>
        <end position="197"/>
    </location>
</feature>
<comment type="similarity">
    <text evidence="2">Belongs to the replication factor A protein 3 family.</text>
</comment>
<evidence type="ECO:0000256" key="3">
    <source>
        <dbReference type="ARBA" id="ARBA00010791"/>
    </source>
</evidence>
<dbReference type="InterPro" id="IPR012340">
    <property type="entry name" value="NA-bd_OB-fold"/>
</dbReference>
<sequence length="587" mass="65268">MEKPTPRINSLLREKYVGSTIRIAGKVVSFSGETAVMNATDGGQVLIKLSGDSQWGTEYVEVIGRVESDFSIMEFKSCNLGNSFDLALANKVVEYGQKFPEIQPTIILSPPPITSNYRSSIEARTSKKSLSHKLSQLSLRQYTTKPPSPSPSTDTASPTLGIAALTSSFAATFALGMTPDDQNDTTITTAAPSSPNDSVVLHSPLQHQLHPDSAYSIYPGHQTPPYQANDSHLTIDSTLSLSSMPSSPVESPLLTEMKRILSTYSFTRRQRSWGGKSASSSRISSTTLGTTFSTSSSSSVSSSTNNNKAAEPLQLQDRYGSEYRKGKIIGQGATAVIQLLEMPVCPSWIPVEKTHQRRSRKKKNKVKTVVAIKAFRKQDRGETEREYQKRMTSEFCISKAIRHPHIVEMFDLVKDHKNRWCTVMEYITDFGVADVVQSCFDKTARQSHGKCGSEPYWPPELFSSPSSYDGKALDVWSVAVTWHCLTYRQIPFLQANRGDPKFCDYVSTDRPNRTWLPLSNCADHEKKVLYGIFDPEPTTRWTIRQCLDSEWLNAVEVCQNGKTKNCDTHKHHLKDGSLPKKNGTKLG</sequence>
<dbReference type="GO" id="GO:0004674">
    <property type="term" value="F:protein serine/threonine kinase activity"/>
    <property type="evidence" value="ECO:0007669"/>
    <property type="project" value="UniProtKB-KW"/>
</dbReference>
<organism evidence="12">
    <name type="scientific">Absidia glauca</name>
    <name type="common">Pin mould</name>
    <dbReference type="NCBI Taxonomy" id="4829"/>
    <lineage>
        <taxon>Eukaryota</taxon>
        <taxon>Fungi</taxon>
        <taxon>Fungi incertae sedis</taxon>
        <taxon>Mucoromycota</taxon>
        <taxon>Mucoromycotina</taxon>
        <taxon>Mucoromycetes</taxon>
        <taxon>Mucorales</taxon>
        <taxon>Cunninghamellaceae</taxon>
        <taxon>Absidia</taxon>
    </lineage>
</organism>
<dbReference type="Pfam" id="PF08661">
    <property type="entry name" value="Rep_fac-A_3"/>
    <property type="match status" value="1"/>
</dbReference>
<dbReference type="InterPro" id="IPR013970">
    <property type="entry name" value="Rfa2"/>
</dbReference>
<dbReference type="AlphaFoldDB" id="A0A168LK24"/>
<dbReference type="InParanoid" id="A0A168LK24"/>
<dbReference type="OrthoDB" id="6513151at2759"/>
<dbReference type="GO" id="GO:0006281">
    <property type="term" value="P:DNA repair"/>
    <property type="evidence" value="ECO:0007669"/>
    <property type="project" value="InterPro"/>
</dbReference>
<feature type="region of interest" description="Disordered" evidence="10">
    <location>
        <begin position="274"/>
        <end position="313"/>
    </location>
</feature>
<keyword evidence="7" id="KW-0418">Kinase</keyword>
<dbReference type="STRING" id="4829.A0A168LK24"/>
<dbReference type="InterPro" id="IPR000719">
    <property type="entry name" value="Prot_kinase_dom"/>
</dbReference>
<dbReference type="InterPro" id="IPR011009">
    <property type="entry name" value="Kinase-like_dom_sf"/>
</dbReference>
<dbReference type="GO" id="GO:0005737">
    <property type="term" value="C:cytoplasm"/>
    <property type="evidence" value="ECO:0007669"/>
    <property type="project" value="TreeGrafter"/>
</dbReference>
<keyword evidence="9" id="KW-0539">Nucleus</keyword>
<comment type="similarity">
    <text evidence="3">Belongs to the protein kinase superfamily. CAMK Ser/Thr protein kinase family. NIM1 subfamily.</text>
</comment>
<dbReference type="PANTHER" id="PTHR24346">
    <property type="entry name" value="MAP/MICROTUBULE AFFINITY-REGULATING KINASE"/>
    <property type="match status" value="1"/>
</dbReference>
<evidence type="ECO:0000256" key="1">
    <source>
        <dbReference type="ARBA" id="ARBA00004123"/>
    </source>
</evidence>
<evidence type="ECO:0000256" key="10">
    <source>
        <dbReference type="SAM" id="MobiDB-lite"/>
    </source>
</evidence>
<proteinExistence type="inferred from homology"/>
<dbReference type="SMART" id="SM00220">
    <property type="entry name" value="S_TKc"/>
    <property type="match status" value="1"/>
</dbReference>
<protein>
    <recommendedName>
        <fullName evidence="11">Protein kinase domain-containing protein</fullName>
    </recommendedName>
</protein>
<dbReference type="Gene3D" id="1.10.510.10">
    <property type="entry name" value="Transferase(Phosphotransferase) domain 1"/>
    <property type="match status" value="1"/>
</dbReference>
<dbReference type="GO" id="GO:0003677">
    <property type="term" value="F:DNA binding"/>
    <property type="evidence" value="ECO:0007669"/>
    <property type="project" value="InterPro"/>
</dbReference>
<feature type="domain" description="Protein kinase" evidence="11">
    <location>
        <begin position="277"/>
        <end position="552"/>
    </location>
</feature>
<keyword evidence="6" id="KW-0547">Nucleotide-binding</keyword>
<keyword evidence="4" id="KW-0723">Serine/threonine-protein kinase</keyword>
<evidence type="ECO:0000313" key="12">
    <source>
        <dbReference type="EMBL" id="SAL96959.1"/>
    </source>
</evidence>
<evidence type="ECO:0000256" key="8">
    <source>
        <dbReference type="ARBA" id="ARBA00022840"/>
    </source>
</evidence>
<dbReference type="GO" id="GO:0006260">
    <property type="term" value="P:DNA replication"/>
    <property type="evidence" value="ECO:0007669"/>
    <property type="project" value="InterPro"/>
</dbReference>
<keyword evidence="13" id="KW-1185">Reference proteome</keyword>
<dbReference type="GO" id="GO:0006310">
    <property type="term" value="P:DNA recombination"/>
    <property type="evidence" value="ECO:0007669"/>
    <property type="project" value="InterPro"/>
</dbReference>
<dbReference type="PANTHER" id="PTHR24346:SF82">
    <property type="entry name" value="KP78A-RELATED"/>
    <property type="match status" value="1"/>
</dbReference>
<evidence type="ECO:0000313" key="13">
    <source>
        <dbReference type="Proteomes" id="UP000078561"/>
    </source>
</evidence>
<evidence type="ECO:0000256" key="2">
    <source>
        <dbReference type="ARBA" id="ARBA00009761"/>
    </source>
</evidence>
<dbReference type="SUPFAM" id="SSF56112">
    <property type="entry name" value="Protein kinase-like (PK-like)"/>
    <property type="match status" value="1"/>
</dbReference>
<name>A0A168LK24_ABSGL</name>
<gene>
    <name evidence="12" type="primary">ABSGL_02417.1 scaffold 3452</name>
</gene>
<dbReference type="Gene3D" id="2.40.50.140">
    <property type="entry name" value="Nucleic acid-binding proteins"/>
    <property type="match status" value="1"/>
</dbReference>
<dbReference type="GO" id="GO:0005524">
    <property type="term" value="F:ATP binding"/>
    <property type="evidence" value="ECO:0007669"/>
    <property type="project" value="UniProtKB-KW"/>
</dbReference>
<feature type="compositionally biased region" description="Low complexity" evidence="10">
    <location>
        <begin position="274"/>
        <end position="304"/>
    </location>
</feature>
<feature type="compositionally biased region" description="Basic and acidic residues" evidence="10">
    <location>
        <begin position="568"/>
        <end position="578"/>
    </location>
</feature>
<evidence type="ECO:0000256" key="9">
    <source>
        <dbReference type="ARBA" id="ARBA00023242"/>
    </source>
</evidence>
<accession>A0A168LK24</accession>
<keyword evidence="8" id="KW-0067">ATP-binding</keyword>
<dbReference type="CDD" id="cd04479">
    <property type="entry name" value="RPA3"/>
    <property type="match status" value="1"/>
</dbReference>
<feature type="region of interest" description="Disordered" evidence="10">
    <location>
        <begin position="180"/>
        <end position="231"/>
    </location>
</feature>
<evidence type="ECO:0000259" key="11">
    <source>
        <dbReference type="PROSITE" id="PS50011"/>
    </source>
</evidence>
<dbReference type="Gene3D" id="3.30.200.20">
    <property type="entry name" value="Phosphorylase Kinase, domain 1"/>
    <property type="match status" value="1"/>
</dbReference>
<dbReference type="PROSITE" id="PS50011">
    <property type="entry name" value="PROTEIN_KINASE_DOM"/>
    <property type="match status" value="1"/>
</dbReference>
<comment type="subcellular location">
    <subcellularLocation>
        <location evidence="1">Nucleus</location>
    </subcellularLocation>
</comment>
<evidence type="ECO:0000256" key="7">
    <source>
        <dbReference type="ARBA" id="ARBA00022777"/>
    </source>
</evidence>
<evidence type="ECO:0000256" key="6">
    <source>
        <dbReference type="ARBA" id="ARBA00022741"/>
    </source>
</evidence>
<keyword evidence="5" id="KW-0808">Transferase</keyword>
<feature type="region of interest" description="Disordered" evidence="10">
    <location>
        <begin position="568"/>
        <end position="587"/>
    </location>
</feature>
<dbReference type="Pfam" id="PF00069">
    <property type="entry name" value="Pkinase"/>
    <property type="match status" value="1"/>
</dbReference>
<evidence type="ECO:0000256" key="4">
    <source>
        <dbReference type="ARBA" id="ARBA00022527"/>
    </source>
</evidence>
<dbReference type="GO" id="GO:0031981">
    <property type="term" value="C:nuclear lumen"/>
    <property type="evidence" value="ECO:0007669"/>
    <property type="project" value="UniProtKB-ARBA"/>
</dbReference>
<dbReference type="GO" id="GO:0035556">
    <property type="term" value="P:intracellular signal transduction"/>
    <property type="evidence" value="ECO:0007669"/>
    <property type="project" value="TreeGrafter"/>
</dbReference>
<dbReference type="SUPFAM" id="SSF50249">
    <property type="entry name" value="Nucleic acid-binding proteins"/>
    <property type="match status" value="1"/>
</dbReference>
<evidence type="ECO:0000256" key="5">
    <source>
        <dbReference type="ARBA" id="ARBA00022679"/>
    </source>
</evidence>
<dbReference type="EMBL" id="LT551507">
    <property type="protein sequence ID" value="SAL96959.1"/>
    <property type="molecule type" value="Genomic_DNA"/>
</dbReference>
<dbReference type="Proteomes" id="UP000078561">
    <property type="component" value="Unassembled WGS sequence"/>
</dbReference>